<gene>
    <name evidence="8 10" type="primary">acpS</name>
    <name evidence="10" type="ORF">HYD_0590</name>
</gene>
<evidence type="ECO:0000256" key="2">
    <source>
        <dbReference type="ARBA" id="ARBA00022679"/>
    </source>
</evidence>
<dbReference type="NCBIfam" id="TIGR00516">
    <property type="entry name" value="acpS"/>
    <property type="match status" value="1"/>
</dbReference>
<proteinExistence type="inferred from homology"/>
<evidence type="ECO:0000256" key="8">
    <source>
        <dbReference type="HAMAP-Rule" id="MF_00101"/>
    </source>
</evidence>
<reference evidence="10" key="1">
    <citation type="submission" date="2021-10" db="EMBL/GenBank/DDBJ databases">
        <title>Genome Sequence of The Candidatus Hydrogeosomobacter endosymbioticus, an Intracellular Bacterial Symbiont of the Anaerobic Ciliate GW7.</title>
        <authorList>
            <person name="Shiohama Y."/>
            <person name="Shinzato N."/>
        </authorList>
    </citation>
    <scope>NUCLEOTIDE SEQUENCE [LARGE SCALE GENOMIC DNA]</scope>
    <source>
        <strain evidence="10">200920</strain>
    </source>
</reference>
<dbReference type="NCBIfam" id="TIGR00556">
    <property type="entry name" value="pantethn_trn"/>
    <property type="match status" value="1"/>
</dbReference>
<feature type="domain" description="4'-phosphopantetheinyl transferase" evidence="9">
    <location>
        <begin position="5"/>
        <end position="98"/>
    </location>
</feature>
<comment type="cofactor">
    <cofactor evidence="8">
        <name>Mg(2+)</name>
        <dbReference type="ChEBI" id="CHEBI:18420"/>
    </cofactor>
</comment>
<protein>
    <recommendedName>
        <fullName evidence="8">Holo-[acyl-carrier-protein] synthase</fullName>
        <shortName evidence="8">Holo-ACP synthase</shortName>
        <ecNumber evidence="8">2.7.8.7</ecNumber>
    </recommendedName>
    <alternativeName>
        <fullName evidence="8">4'-phosphopantetheinyl transferase AcpS</fullName>
    </alternativeName>
</protein>
<keyword evidence="8" id="KW-0963">Cytoplasm</keyword>
<evidence type="ECO:0000313" key="11">
    <source>
        <dbReference type="Proteomes" id="UP001320209"/>
    </source>
</evidence>
<evidence type="ECO:0000256" key="1">
    <source>
        <dbReference type="ARBA" id="ARBA00022516"/>
    </source>
</evidence>
<dbReference type="EMBL" id="AP025225">
    <property type="protein sequence ID" value="BDB95926.1"/>
    <property type="molecule type" value="Genomic_DNA"/>
</dbReference>
<dbReference type="EC" id="2.7.8.7" evidence="8"/>
<keyword evidence="5 8" id="KW-0460">Magnesium</keyword>
<dbReference type="InterPro" id="IPR002582">
    <property type="entry name" value="ACPS"/>
</dbReference>
<keyword evidence="3 8" id="KW-0479">Metal-binding</keyword>
<feature type="binding site" evidence="8">
    <location>
        <position position="8"/>
    </location>
    <ligand>
        <name>Mg(2+)</name>
        <dbReference type="ChEBI" id="CHEBI:18420"/>
    </ligand>
</feature>
<keyword evidence="7 8" id="KW-0275">Fatty acid biosynthesis</keyword>
<organism evidence="10 11">
    <name type="scientific">Candidatus Hydrogenosomobacter endosymbioticus</name>
    <dbReference type="NCBI Taxonomy" id="2558174"/>
    <lineage>
        <taxon>Bacteria</taxon>
        <taxon>Pseudomonadati</taxon>
        <taxon>Pseudomonadota</taxon>
        <taxon>Alphaproteobacteria</taxon>
        <taxon>Holosporales</taxon>
        <taxon>Holosporaceae</taxon>
        <taxon>Candidatus Hydrogenosomobacter</taxon>
    </lineage>
</organism>
<comment type="similarity">
    <text evidence="8">Belongs to the P-Pant transferase superfamily. AcpS family.</text>
</comment>
<comment type="function">
    <text evidence="8">Transfers the 4'-phosphopantetheine moiety from coenzyme A to a Ser of acyl-carrier-protein.</text>
</comment>
<dbReference type="Proteomes" id="UP001320209">
    <property type="component" value="Chromosome"/>
</dbReference>
<dbReference type="HAMAP" id="MF_00101">
    <property type="entry name" value="AcpS"/>
    <property type="match status" value="1"/>
</dbReference>
<dbReference type="InterPro" id="IPR008278">
    <property type="entry name" value="4-PPantetheinyl_Trfase_dom"/>
</dbReference>
<evidence type="ECO:0000259" key="9">
    <source>
        <dbReference type="Pfam" id="PF01648"/>
    </source>
</evidence>
<name>A0ABN6L600_9PROT</name>
<dbReference type="InterPro" id="IPR037143">
    <property type="entry name" value="4-PPantetheinyl_Trfase_dom_sf"/>
</dbReference>
<evidence type="ECO:0000256" key="7">
    <source>
        <dbReference type="ARBA" id="ARBA00023160"/>
    </source>
</evidence>
<keyword evidence="6 8" id="KW-0443">Lipid metabolism</keyword>
<keyword evidence="11" id="KW-1185">Reference proteome</keyword>
<dbReference type="Pfam" id="PF01648">
    <property type="entry name" value="ACPS"/>
    <property type="match status" value="1"/>
</dbReference>
<evidence type="ECO:0000256" key="5">
    <source>
        <dbReference type="ARBA" id="ARBA00022842"/>
    </source>
</evidence>
<comment type="subcellular location">
    <subcellularLocation>
        <location evidence="8">Cytoplasm</location>
    </subcellularLocation>
</comment>
<sequence>MKIFVGADIVDIRRIERAIVRFGNKFMSRIFTKNEEIYAFSSPFPHRSFAKRFAGKEAVVKALGIGIAHGVSWRDIEILNDGNGKPYVELSENILRKCFLYNFLRSNFELDISLSDEYPYAQAFVVVYYHES</sequence>
<evidence type="ECO:0000256" key="3">
    <source>
        <dbReference type="ARBA" id="ARBA00022723"/>
    </source>
</evidence>
<keyword evidence="1 8" id="KW-0444">Lipid biosynthesis</keyword>
<evidence type="ECO:0000256" key="6">
    <source>
        <dbReference type="ARBA" id="ARBA00023098"/>
    </source>
</evidence>
<dbReference type="InterPro" id="IPR004568">
    <property type="entry name" value="Ppantetheine-prot_Trfase_dom"/>
</dbReference>
<feature type="binding site" evidence="8">
    <location>
        <position position="57"/>
    </location>
    <ligand>
        <name>Mg(2+)</name>
        <dbReference type="ChEBI" id="CHEBI:18420"/>
    </ligand>
</feature>
<keyword evidence="4 8" id="KW-0276">Fatty acid metabolism</keyword>
<evidence type="ECO:0000313" key="10">
    <source>
        <dbReference type="EMBL" id="BDB95926.1"/>
    </source>
</evidence>
<keyword evidence="2 8" id="KW-0808">Transferase</keyword>
<dbReference type="Gene3D" id="3.90.470.20">
    <property type="entry name" value="4'-phosphopantetheinyl transferase domain"/>
    <property type="match status" value="1"/>
</dbReference>
<dbReference type="RefSeq" id="WP_236865171.1">
    <property type="nucleotide sequence ID" value="NZ_AP025225.1"/>
</dbReference>
<dbReference type="SUPFAM" id="SSF56214">
    <property type="entry name" value="4'-phosphopantetheinyl transferase"/>
    <property type="match status" value="1"/>
</dbReference>
<accession>A0ABN6L600</accession>
<evidence type="ECO:0000256" key="4">
    <source>
        <dbReference type="ARBA" id="ARBA00022832"/>
    </source>
</evidence>
<comment type="catalytic activity">
    <reaction evidence="8">
        <text>apo-[ACP] + CoA = holo-[ACP] + adenosine 3',5'-bisphosphate + H(+)</text>
        <dbReference type="Rhea" id="RHEA:12068"/>
        <dbReference type="Rhea" id="RHEA-COMP:9685"/>
        <dbReference type="Rhea" id="RHEA-COMP:9690"/>
        <dbReference type="ChEBI" id="CHEBI:15378"/>
        <dbReference type="ChEBI" id="CHEBI:29999"/>
        <dbReference type="ChEBI" id="CHEBI:57287"/>
        <dbReference type="ChEBI" id="CHEBI:58343"/>
        <dbReference type="ChEBI" id="CHEBI:64479"/>
        <dbReference type="EC" id="2.7.8.7"/>
    </reaction>
</comment>